<dbReference type="AlphaFoldDB" id="A0A060QGB1"/>
<feature type="compositionally biased region" description="Basic and acidic residues" evidence="1">
    <location>
        <begin position="117"/>
        <end position="129"/>
    </location>
</feature>
<dbReference type="EMBL" id="CBLX010000013">
    <property type="protein sequence ID" value="CDG39995.1"/>
    <property type="molecule type" value="Genomic_DNA"/>
</dbReference>
<accession>A0A060QGB1</accession>
<protein>
    <submittedName>
        <fullName evidence="2">Uncharacterized protein</fullName>
    </submittedName>
</protein>
<sequence>MMQHTIMAVFDTARHAQIAVDDLLVCDIPSETIHQYPLHAGDAPAEAMRTGNELHRPPGVWTWLINDHPQPGSDKAHQVALYNESRARNEPVLVAVASSTLNEARIRKILNDHAPLDVKGSEEGQHHETTSLAQESQMDPSFLEPTAPVEMTEYH</sequence>
<proteinExistence type="predicted"/>
<reference evidence="2 3" key="1">
    <citation type="journal article" date="2014" name="Genome Biol. Evol.">
        <title>Acetic acid bacteria genomes reveal functional traits for adaptation to life in insect guts.</title>
        <authorList>
            <person name="Chouaia B."/>
            <person name="Gaiarsa S."/>
            <person name="Crotti E."/>
            <person name="Comandatore F."/>
            <person name="Degli Esposti M."/>
            <person name="Ricci I."/>
            <person name="Alma A."/>
            <person name="Favia G."/>
            <person name="Bandi C."/>
            <person name="Daffonchio D."/>
        </authorList>
    </citation>
    <scope>NUCLEOTIDE SEQUENCE [LARGE SCALE GENOMIC DNA]</scope>
    <source>
        <strain evidence="2 3">SF2.1</strain>
    </source>
</reference>
<organism evidence="2 3">
    <name type="scientific">Asaia bogorensis</name>
    <dbReference type="NCBI Taxonomy" id="91915"/>
    <lineage>
        <taxon>Bacteria</taxon>
        <taxon>Pseudomonadati</taxon>
        <taxon>Pseudomonadota</taxon>
        <taxon>Alphaproteobacteria</taxon>
        <taxon>Acetobacterales</taxon>
        <taxon>Acetobacteraceae</taxon>
        <taxon>Asaia</taxon>
    </lineage>
</organism>
<evidence type="ECO:0000256" key="1">
    <source>
        <dbReference type="SAM" id="MobiDB-lite"/>
    </source>
</evidence>
<evidence type="ECO:0000313" key="2">
    <source>
        <dbReference type="EMBL" id="CDG39995.1"/>
    </source>
</evidence>
<dbReference type="Proteomes" id="UP000027583">
    <property type="component" value="Unassembled WGS sequence"/>
</dbReference>
<name>A0A060QGB1_9PROT</name>
<dbReference type="RefSeq" id="WP_152530192.1">
    <property type="nucleotide sequence ID" value="NZ_CBLX010000013.1"/>
</dbReference>
<comment type="caution">
    <text evidence="2">The sequence shown here is derived from an EMBL/GenBank/DDBJ whole genome shotgun (WGS) entry which is preliminary data.</text>
</comment>
<evidence type="ECO:0000313" key="3">
    <source>
        <dbReference type="Proteomes" id="UP000027583"/>
    </source>
</evidence>
<feature type="region of interest" description="Disordered" evidence="1">
    <location>
        <begin position="117"/>
        <end position="155"/>
    </location>
</feature>
<feature type="compositionally biased region" description="Polar residues" evidence="1">
    <location>
        <begin position="130"/>
        <end position="139"/>
    </location>
</feature>
<gene>
    <name evidence="2" type="ORF">ASAP_1950</name>
</gene>
<reference evidence="2 3" key="2">
    <citation type="journal article" date="2014" name="PLoS ONE">
        <title>Evolution of mitochondria reconstructed from the energy metabolism of living bacteria.</title>
        <authorList>
            <person name="Degli Esposti M."/>
            <person name="Chouaia B."/>
            <person name="Comandatore F."/>
            <person name="Crotti E."/>
            <person name="Sassera D."/>
            <person name="Lievens P.M."/>
            <person name="Daffonchio D."/>
            <person name="Bandi C."/>
        </authorList>
    </citation>
    <scope>NUCLEOTIDE SEQUENCE [LARGE SCALE GENOMIC DNA]</scope>
    <source>
        <strain evidence="2 3">SF2.1</strain>
    </source>
</reference>